<gene>
    <name evidence="1" type="ORF">V6N11_017334</name>
</gene>
<dbReference type="Gene3D" id="3.80.10.10">
    <property type="entry name" value="Ribonuclease Inhibitor"/>
    <property type="match status" value="1"/>
</dbReference>
<name>A0ABR2TY07_9ROSI</name>
<dbReference type="InterPro" id="IPR032675">
    <property type="entry name" value="LRR_dom_sf"/>
</dbReference>
<reference evidence="1 2" key="1">
    <citation type="journal article" date="2024" name="G3 (Bethesda)">
        <title>Genome assembly of Hibiscus sabdariffa L. provides insights into metabolisms of medicinal natural products.</title>
        <authorList>
            <person name="Kim T."/>
        </authorList>
    </citation>
    <scope>NUCLEOTIDE SEQUENCE [LARGE SCALE GENOMIC DNA]</scope>
    <source>
        <strain evidence="1">TK-2024</strain>
        <tissue evidence="1">Old leaves</tissue>
    </source>
</reference>
<proteinExistence type="predicted"/>
<dbReference type="EMBL" id="JBBPBN010000004">
    <property type="protein sequence ID" value="KAK9042257.1"/>
    <property type="molecule type" value="Genomic_DNA"/>
</dbReference>
<accession>A0ABR2TY07</accession>
<evidence type="ECO:0000313" key="1">
    <source>
        <dbReference type="EMBL" id="KAK9042257.1"/>
    </source>
</evidence>
<dbReference type="SUPFAM" id="SSF52058">
    <property type="entry name" value="L domain-like"/>
    <property type="match status" value="1"/>
</dbReference>
<organism evidence="1 2">
    <name type="scientific">Hibiscus sabdariffa</name>
    <name type="common">roselle</name>
    <dbReference type="NCBI Taxonomy" id="183260"/>
    <lineage>
        <taxon>Eukaryota</taxon>
        <taxon>Viridiplantae</taxon>
        <taxon>Streptophyta</taxon>
        <taxon>Embryophyta</taxon>
        <taxon>Tracheophyta</taxon>
        <taxon>Spermatophyta</taxon>
        <taxon>Magnoliopsida</taxon>
        <taxon>eudicotyledons</taxon>
        <taxon>Gunneridae</taxon>
        <taxon>Pentapetalae</taxon>
        <taxon>rosids</taxon>
        <taxon>malvids</taxon>
        <taxon>Malvales</taxon>
        <taxon>Malvaceae</taxon>
        <taxon>Malvoideae</taxon>
        <taxon>Hibiscus</taxon>
    </lineage>
</organism>
<sequence>MHDLICGVSHSIASKHNGMWVIKDGNHLKESLKGNLKGCTAILVPHSNIPELSGIIGNSKTLDVLSFKGFSIEELLEEIAELTRLKLLDFSGCQELEVIPANVIAELHRFMGIIVHGSSRNS</sequence>
<comment type="caution">
    <text evidence="1">The sequence shown here is derived from an EMBL/GenBank/DDBJ whole genome shotgun (WGS) entry which is preliminary data.</text>
</comment>
<protein>
    <submittedName>
        <fullName evidence="1">Uncharacterized protein</fullName>
    </submittedName>
</protein>
<dbReference type="Proteomes" id="UP001396334">
    <property type="component" value="Unassembled WGS sequence"/>
</dbReference>
<keyword evidence="2" id="KW-1185">Reference proteome</keyword>
<evidence type="ECO:0000313" key="2">
    <source>
        <dbReference type="Proteomes" id="UP001396334"/>
    </source>
</evidence>